<dbReference type="AlphaFoldDB" id="C5S3P2"/>
<sequence length="64" mass="7596">MIMGFSNAWAKNEPFDLDCLRKNAEQPYSHDNFFHTVFSLMDMDMTSLKEYRTELDILAQCKKK</sequence>
<dbReference type="EMBL" id="ACQL01000109">
    <property type="protein sequence ID" value="EER46490.1"/>
    <property type="molecule type" value="Genomic_DNA"/>
</dbReference>
<gene>
    <name evidence="1" type="ORF">AM305_00499</name>
</gene>
<proteinExistence type="predicted"/>
<dbReference type="InterPro" id="IPR017850">
    <property type="entry name" value="Alkaline_phosphatase_core_sf"/>
</dbReference>
<name>C5S3P2_9PAST</name>
<evidence type="ECO:0000313" key="1">
    <source>
        <dbReference type="EMBL" id="EER46490.1"/>
    </source>
</evidence>
<evidence type="ECO:0000313" key="2">
    <source>
        <dbReference type="Proteomes" id="UP000005532"/>
    </source>
</evidence>
<reference evidence="1 2" key="1">
    <citation type="journal article" date="2010" name="Vet. Microbiol.">
        <title>Production of haemolysins by strains of the Actinobacillus minor/porcitonsillarum complex.</title>
        <authorList>
            <person name="Arya G."/>
            <person name="Niven D.F."/>
        </authorList>
    </citation>
    <scope>NUCLEOTIDE SEQUENCE [LARGE SCALE GENOMIC DNA]</scope>
    <source>
        <strain evidence="1 2">NM305</strain>
    </source>
</reference>
<dbReference type="Gene3D" id="3.40.720.10">
    <property type="entry name" value="Alkaline Phosphatase, subunit A"/>
    <property type="match status" value="1"/>
</dbReference>
<organism evidence="1 2">
    <name type="scientific">Actinobacillus minor NM305</name>
    <dbReference type="NCBI Taxonomy" id="637911"/>
    <lineage>
        <taxon>Bacteria</taxon>
        <taxon>Pseudomonadati</taxon>
        <taxon>Pseudomonadota</taxon>
        <taxon>Gammaproteobacteria</taxon>
        <taxon>Pasteurellales</taxon>
        <taxon>Pasteurellaceae</taxon>
        <taxon>Actinobacillus</taxon>
    </lineage>
</organism>
<protein>
    <submittedName>
        <fullName evidence="1">Uncharacterized protein</fullName>
    </submittedName>
</protein>
<comment type="caution">
    <text evidence="1">The sequence shown here is derived from an EMBL/GenBank/DDBJ whole genome shotgun (WGS) entry which is preliminary data.</text>
</comment>
<dbReference type="Proteomes" id="UP000005532">
    <property type="component" value="Unassembled WGS sequence"/>
</dbReference>
<accession>C5S3P2</accession>
<dbReference type="eggNOG" id="COG2194">
    <property type="taxonomic scope" value="Bacteria"/>
</dbReference>